<organism evidence="1 2">
    <name type="scientific">Solidesulfovibrio aerotolerans</name>
    <dbReference type="NCBI Taxonomy" id="295255"/>
    <lineage>
        <taxon>Bacteria</taxon>
        <taxon>Pseudomonadati</taxon>
        <taxon>Thermodesulfobacteriota</taxon>
        <taxon>Desulfovibrionia</taxon>
        <taxon>Desulfovibrionales</taxon>
        <taxon>Desulfovibrionaceae</taxon>
        <taxon>Solidesulfovibrio</taxon>
    </lineage>
</organism>
<protein>
    <recommendedName>
        <fullName evidence="3">DUF3990 domain-containing protein</fullName>
    </recommendedName>
</protein>
<evidence type="ECO:0000313" key="1">
    <source>
        <dbReference type="EMBL" id="MYL81720.1"/>
    </source>
</evidence>
<accession>A0A7C9ISU3</accession>
<evidence type="ECO:0000313" key="2">
    <source>
        <dbReference type="Proteomes" id="UP000482487"/>
    </source>
</evidence>
<dbReference type="Proteomes" id="UP000482487">
    <property type="component" value="Unassembled WGS sequence"/>
</dbReference>
<keyword evidence="2" id="KW-1185">Reference proteome</keyword>
<dbReference type="EMBL" id="WVUD01000001">
    <property type="protein sequence ID" value="MYL81720.1"/>
    <property type="molecule type" value="Genomic_DNA"/>
</dbReference>
<proteinExistence type="predicted"/>
<evidence type="ECO:0008006" key="3">
    <source>
        <dbReference type="Google" id="ProtNLM"/>
    </source>
</evidence>
<reference evidence="1 2" key="1">
    <citation type="submission" date="2020-01" db="EMBL/GenBank/DDBJ databases">
        <title>Genome sequence of Desulfovibrio aerotolerans DSM 16695(T).</title>
        <authorList>
            <person name="Karnachuk O."/>
            <person name="Avakyan M."/>
            <person name="Mardanov A."/>
            <person name="Kadnikov V."/>
            <person name="Ravin N."/>
        </authorList>
    </citation>
    <scope>NUCLEOTIDE SEQUENCE [LARGE SCALE GENOMIC DNA]</scope>
    <source>
        <strain evidence="1 2">DSM 16695</strain>
    </source>
</reference>
<dbReference type="SUPFAM" id="SSF56399">
    <property type="entry name" value="ADP-ribosylation"/>
    <property type="match status" value="1"/>
</dbReference>
<dbReference type="AlphaFoldDB" id="A0A7C9ISU3"/>
<name>A0A7C9ISU3_9BACT</name>
<gene>
    <name evidence="1" type="ORF">GTA51_01015</name>
</gene>
<dbReference type="OrthoDB" id="9800843at2"/>
<sequence length="202" mass="22074">MSRLHTSFVLGYHGCLRIPGEKILSGNSFFEPSENAYDWLGPGVYFWESDPDRAWEWAHNKVARKSCGDPFVVGAIIDLGNCLDLMAQDNLKLVKYAYESLKATHAADPTLGALPVNAASGKGDGDMLLRRLDCAALQHLHVGLESAGEPPFDTVRGLFTEGGPLYPGSGFQAKTHIQIAVRTLTNIKGVFRVESPPHRPRS</sequence>
<comment type="caution">
    <text evidence="1">The sequence shown here is derived from an EMBL/GenBank/DDBJ whole genome shotgun (WGS) entry which is preliminary data.</text>
</comment>
<dbReference type="RefSeq" id="WP_160957925.1">
    <property type="nucleotide sequence ID" value="NZ_WVUD01000001.1"/>
</dbReference>